<dbReference type="InterPro" id="IPR051822">
    <property type="entry name" value="Glycosyl_Hydrolase_84"/>
</dbReference>
<dbReference type="Gene3D" id="3.20.20.80">
    <property type="entry name" value="Glycosidases"/>
    <property type="match status" value="1"/>
</dbReference>
<dbReference type="EMBL" id="CAEZZR010000097">
    <property type="protein sequence ID" value="CAB4778834.1"/>
    <property type="molecule type" value="Genomic_DNA"/>
</dbReference>
<dbReference type="InterPro" id="IPR011496">
    <property type="entry name" value="O-GlcNAcase_cat"/>
</dbReference>
<gene>
    <name evidence="4" type="ORF">UFOPK2646_00545</name>
    <name evidence="5" type="ORF">UFOPK2907_01019</name>
    <name evidence="6" type="ORF">UFOPK3241_00763</name>
</gene>
<dbReference type="GO" id="GO:1901135">
    <property type="term" value="P:carbohydrate derivative metabolic process"/>
    <property type="evidence" value="ECO:0007669"/>
    <property type="project" value="UniProtKB-ARBA"/>
</dbReference>
<reference evidence="5" key="1">
    <citation type="submission" date="2020-05" db="EMBL/GenBank/DDBJ databases">
        <authorList>
            <person name="Chiriac C."/>
            <person name="Salcher M."/>
            <person name="Ghai R."/>
            <person name="Kavagutti S V."/>
        </authorList>
    </citation>
    <scope>NUCLEOTIDE SEQUENCE</scope>
</reference>
<dbReference type="GO" id="GO:0015929">
    <property type="term" value="F:hexosaminidase activity"/>
    <property type="evidence" value="ECO:0007669"/>
    <property type="project" value="UniProtKB-ARBA"/>
</dbReference>
<evidence type="ECO:0000256" key="2">
    <source>
        <dbReference type="ARBA" id="ARBA00023295"/>
    </source>
</evidence>
<dbReference type="PROSITE" id="PS52009">
    <property type="entry name" value="GH84"/>
    <property type="match status" value="1"/>
</dbReference>
<evidence type="ECO:0000313" key="5">
    <source>
        <dbReference type="EMBL" id="CAB4778834.1"/>
    </source>
</evidence>
<dbReference type="PANTHER" id="PTHR13170:SF16">
    <property type="entry name" value="PROTEIN O-GLCNACASE"/>
    <property type="match status" value="1"/>
</dbReference>
<dbReference type="InterPro" id="IPR017853">
    <property type="entry name" value="GH"/>
</dbReference>
<dbReference type="Pfam" id="PF07555">
    <property type="entry name" value="NAGidase"/>
    <property type="match status" value="1"/>
</dbReference>
<dbReference type="EMBL" id="CAFAZX010000036">
    <property type="protein sequence ID" value="CAB4842986.1"/>
    <property type="molecule type" value="Genomic_DNA"/>
</dbReference>
<evidence type="ECO:0000259" key="3">
    <source>
        <dbReference type="PROSITE" id="PS52009"/>
    </source>
</evidence>
<evidence type="ECO:0000256" key="1">
    <source>
        <dbReference type="ARBA" id="ARBA00022801"/>
    </source>
</evidence>
<sequence>MSLTIEGANASHTSLIEAFLNRHKERLESFAFELEIEECQSKKLEAFQLVAHKSNKTIEATLSVSSQQSLRWALNALLVFAEGPDETINLEDSPAFAIRGVIEGFYGTPWTHEQRLSGIESFADFGMNSFMLAPKDSPWQRFDWRRPFDSMLLKLTKELVERGQLHGVNIAVCVSPGLSVKYSDQNDVEAVMIRYRQLLSIGVRDFGLLFDDIPWELQFAEDIKKYKTTAQAQADFSNRVLASLKEVDSSARLIVCPMEYCGRGTNPYIRELGTNAAPEISLMWTGRQICSEYLDISDAIVFKDDAGRAPLYWDNYPVNDVAMTHELHVGPIQGREAGLEDFSAGLFSNPMEKFEMSLLPLSTIGDYLWDSKNYNPQESWDRALKLMVKKESDYTAMRRLLRNSLGSCLNGNAAPDLGSLISSTTTAWRTGKPEEAAEIFRKAGEQIMRDYEVLTSDNFSRTDLIEEIKPWVAKYLAGGETLEQLSMVLAQCTWSKDHGLAGTQGLASEVLRIRQRFDQIQSRLMGDGLDLLMGELYAELKANEGC</sequence>
<dbReference type="PANTHER" id="PTHR13170">
    <property type="entry name" value="O-GLCNACASE"/>
    <property type="match status" value="1"/>
</dbReference>
<dbReference type="SUPFAM" id="SSF51445">
    <property type="entry name" value="(Trans)glycosidases"/>
    <property type="match status" value="1"/>
</dbReference>
<protein>
    <submittedName>
        <fullName evidence="5">Unannotated protein</fullName>
    </submittedName>
</protein>
<feature type="domain" description="GH84" evidence="3">
    <location>
        <begin position="97"/>
        <end position="372"/>
    </location>
</feature>
<keyword evidence="1" id="KW-0378">Hydrolase</keyword>
<keyword evidence="2" id="KW-0326">Glycosidase</keyword>
<evidence type="ECO:0000313" key="4">
    <source>
        <dbReference type="EMBL" id="CAB4702634.1"/>
    </source>
</evidence>
<accession>A0A6J6W5P4</accession>
<dbReference type="EMBL" id="CAEZYB010000046">
    <property type="protein sequence ID" value="CAB4702634.1"/>
    <property type="molecule type" value="Genomic_DNA"/>
</dbReference>
<evidence type="ECO:0000313" key="6">
    <source>
        <dbReference type="EMBL" id="CAB4842986.1"/>
    </source>
</evidence>
<organism evidence="5">
    <name type="scientific">freshwater metagenome</name>
    <dbReference type="NCBI Taxonomy" id="449393"/>
    <lineage>
        <taxon>unclassified sequences</taxon>
        <taxon>metagenomes</taxon>
        <taxon>ecological metagenomes</taxon>
    </lineage>
</organism>
<name>A0A6J6W5P4_9ZZZZ</name>
<dbReference type="AlphaFoldDB" id="A0A6J6W5P4"/>
<proteinExistence type="predicted"/>